<dbReference type="PANTHER" id="PTHR43023">
    <property type="entry name" value="PROTEIN TRIGALACTOSYLDIACYLGLYCEROL 3, CHLOROPLASTIC"/>
    <property type="match status" value="1"/>
</dbReference>
<feature type="non-terminal residue" evidence="3">
    <location>
        <position position="88"/>
    </location>
</feature>
<evidence type="ECO:0000313" key="4">
    <source>
        <dbReference type="Proteomes" id="UP000003221"/>
    </source>
</evidence>
<dbReference type="Proteomes" id="UP000003221">
    <property type="component" value="Unassembled WGS sequence"/>
</dbReference>
<dbReference type="InterPro" id="IPR027417">
    <property type="entry name" value="P-loop_NTPase"/>
</dbReference>
<name>G5Q9L2_SALMO</name>
<dbReference type="EMBL" id="AFCS01001141">
    <property type="protein sequence ID" value="EHC73824.1"/>
    <property type="molecule type" value="Genomic_DNA"/>
</dbReference>
<keyword evidence="3" id="KW-0067">ATP-binding</keyword>
<comment type="caution">
    <text evidence="3">The sequence shown here is derived from an EMBL/GenBank/DDBJ whole genome shotgun (WGS) entry which is preliminary data.</text>
</comment>
<feature type="domain" description="ABC transporter" evidence="2">
    <location>
        <begin position="32"/>
        <end position="81"/>
    </location>
</feature>
<keyword evidence="3" id="KW-0547">Nucleotide-binding</keyword>
<dbReference type="GO" id="GO:0016887">
    <property type="term" value="F:ATP hydrolysis activity"/>
    <property type="evidence" value="ECO:0007669"/>
    <property type="project" value="InterPro"/>
</dbReference>
<evidence type="ECO:0000256" key="1">
    <source>
        <dbReference type="ARBA" id="ARBA00022448"/>
    </source>
</evidence>
<evidence type="ECO:0000313" key="3">
    <source>
        <dbReference type="EMBL" id="EHC73824.1"/>
    </source>
</evidence>
<dbReference type="InterPro" id="IPR003439">
    <property type="entry name" value="ABC_transporter-like_ATP-bd"/>
</dbReference>
<sequence length="88" mass="9495">MSAVKQDTDNGVRHAIEVRGLDNRFGTQQVHQDLDLDVRRGEILGVVGGSGTGKSVLLRSVVGLQKPHSGVVRIGGRDLLRAQWLARA</sequence>
<organism evidence="3 4">
    <name type="scientific">Salmonella enterica subsp. enterica serovar Montevideo str. S5-403</name>
    <dbReference type="NCBI Taxonomy" id="913242"/>
    <lineage>
        <taxon>Bacteria</taxon>
        <taxon>Pseudomonadati</taxon>
        <taxon>Pseudomonadota</taxon>
        <taxon>Gammaproteobacteria</taxon>
        <taxon>Enterobacterales</taxon>
        <taxon>Enterobacteriaceae</taxon>
        <taxon>Salmonella</taxon>
    </lineage>
</organism>
<evidence type="ECO:0000259" key="2">
    <source>
        <dbReference type="Pfam" id="PF00005"/>
    </source>
</evidence>
<proteinExistence type="predicted"/>
<dbReference type="SUPFAM" id="SSF52540">
    <property type="entry name" value="P-loop containing nucleoside triphosphate hydrolases"/>
    <property type="match status" value="1"/>
</dbReference>
<dbReference type="AlphaFoldDB" id="G5Q9L2"/>
<dbReference type="PANTHER" id="PTHR43023:SF3">
    <property type="entry name" value="PROTEIN TRIGALACTOSYLDIACYLGLYCEROL 3, CHLOROPLASTIC"/>
    <property type="match status" value="1"/>
</dbReference>
<dbReference type="Gene3D" id="3.40.50.300">
    <property type="entry name" value="P-loop containing nucleotide triphosphate hydrolases"/>
    <property type="match status" value="1"/>
</dbReference>
<gene>
    <name evidence="3" type="ORF">LTSEMON_5123</name>
</gene>
<dbReference type="GO" id="GO:0005524">
    <property type="term" value="F:ATP binding"/>
    <property type="evidence" value="ECO:0007669"/>
    <property type="project" value="UniProtKB-KW"/>
</dbReference>
<dbReference type="Pfam" id="PF00005">
    <property type="entry name" value="ABC_tran"/>
    <property type="match status" value="1"/>
</dbReference>
<protein>
    <submittedName>
        <fullName evidence="3">Putative ATP-binding component of ABC transporter</fullName>
    </submittedName>
</protein>
<keyword evidence="1" id="KW-0813">Transport</keyword>
<accession>G5Q9L2</accession>
<reference evidence="3 4" key="1">
    <citation type="journal article" date="2011" name="BMC Genomics">
        <title>Genome sequencing reveals diversification of virulence factor content and possible host adaptation in distinct subpopulations of Salmonella enterica.</title>
        <authorList>
            <person name="den Bakker H.C."/>
            <person name="Moreno Switt A.I."/>
            <person name="Govoni G."/>
            <person name="Cummings C.A."/>
            <person name="Ranieri M.L."/>
            <person name="Degoricija L."/>
            <person name="Hoelzer K."/>
            <person name="Rodriguez-Rivera L.D."/>
            <person name="Brown S."/>
            <person name="Bolchacova E."/>
            <person name="Furtado M.R."/>
            <person name="Wiedmann M."/>
        </authorList>
    </citation>
    <scope>NUCLEOTIDE SEQUENCE [LARGE SCALE GENOMIC DNA]</scope>
    <source>
        <strain evidence="3 4">S5-403</strain>
    </source>
</reference>